<dbReference type="EMBL" id="BKCJ010002617">
    <property type="protein sequence ID" value="GEU49795.1"/>
    <property type="molecule type" value="Genomic_DNA"/>
</dbReference>
<sequence length="131" mass="15043">MENANLSQTSPVSRRVQKLDKLLESVGKNFPLPTSEPCYLEGEPEFELVVGDKESEESKEEVKGEFEEEEEDDDLEYFNTFITREELEYHEWLLKNSRPSWVGAKVKTGNLYNIKSHAGLVTSLKDKLTSI</sequence>
<accession>A0A6L2KNX8</accession>
<comment type="caution">
    <text evidence="1">The sequence shown here is derived from an EMBL/GenBank/DDBJ whole genome shotgun (WGS) entry which is preliminary data.</text>
</comment>
<name>A0A6L2KNX8_TANCI</name>
<evidence type="ECO:0000313" key="1">
    <source>
        <dbReference type="EMBL" id="GEU49795.1"/>
    </source>
</evidence>
<reference evidence="1" key="1">
    <citation type="journal article" date="2019" name="Sci. Rep.">
        <title>Draft genome of Tanacetum cinerariifolium, the natural source of mosquito coil.</title>
        <authorList>
            <person name="Yamashiro T."/>
            <person name="Shiraishi A."/>
            <person name="Satake H."/>
            <person name="Nakayama K."/>
        </authorList>
    </citation>
    <scope>NUCLEOTIDE SEQUENCE</scope>
</reference>
<dbReference type="AlphaFoldDB" id="A0A6L2KNX8"/>
<protein>
    <submittedName>
        <fullName evidence="1">Uncharacterized protein</fullName>
    </submittedName>
</protein>
<proteinExistence type="predicted"/>
<gene>
    <name evidence="1" type="ORF">Tci_021773</name>
</gene>
<organism evidence="1">
    <name type="scientific">Tanacetum cinerariifolium</name>
    <name type="common">Dalmatian daisy</name>
    <name type="synonym">Chrysanthemum cinerariifolium</name>
    <dbReference type="NCBI Taxonomy" id="118510"/>
    <lineage>
        <taxon>Eukaryota</taxon>
        <taxon>Viridiplantae</taxon>
        <taxon>Streptophyta</taxon>
        <taxon>Embryophyta</taxon>
        <taxon>Tracheophyta</taxon>
        <taxon>Spermatophyta</taxon>
        <taxon>Magnoliopsida</taxon>
        <taxon>eudicotyledons</taxon>
        <taxon>Gunneridae</taxon>
        <taxon>Pentapetalae</taxon>
        <taxon>asterids</taxon>
        <taxon>campanulids</taxon>
        <taxon>Asterales</taxon>
        <taxon>Asteraceae</taxon>
        <taxon>Asteroideae</taxon>
        <taxon>Anthemideae</taxon>
        <taxon>Anthemidinae</taxon>
        <taxon>Tanacetum</taxon>
    </lineage>
</organism>